<feature type="region of interest" description="Disordered" evidence="1">
    <location>
        <begin position="1"/>
        <end position="34"/>
    </location>
</feature>
<protein>
    <submittedName>
        <fullName evidence="2">Uncharacterized protein</fullName>
    </submittedName>
</protein>
<feature type="compositionally biased region" description="Basic and acidic residues" evidence="1">
    <location>
        <begin position="1"/>
        <end position="24"/>
    </location>
</feature>
<dbReference type="KEGG" id="mrob:HH214_16795"/>
<accession>A0A7L5E528</accession>
<sequence length="60" mass="6619">MAKYSEKAQEKVHEELHEMKEGKLKIGKSGKKVTNPKQAIAIGLSEARKEGAKVPKKSSK</sequence>
<dbReference type="Pfam" id="PF20106">
    <property type="entry name" value="DUF6496"/>
    <property type="match status" value="1"/>
</dbReference>
<dbReference type="AlphaFoldDB" id="A0A7L5E528"/>
<dbReference type="RefSeq" id="WP_169609555.1">
    <property type="nucleotide sequence ID" value="NZ_CP051682.1"/>
</dbReference>
<evidence type="ECO:0000313" key="2">
    <source>
        <dbReference type="EMBL" id="QJD97409.1"/>
    </source>
</evidence>
<dbReference type="InterPro" id="IPR045468">
    <property type="entry name" value="DUF6496"/>
</dbReference>
<reference evidence="2 3" key="1">
    <citation type="submission" date="2020-04" db="EMBL/GenBank/DDBJ databases">
        <title>Genome sequencing of novel species.</title>
        <authorList>
            <person name="Heo J."/>
            <person name="Kim S.-J."/>
            <person name="Kim J.-S."/>
            <person name="Hong S.-B."/>
            <person name="Kwon S.-W."/>
        </authorList>
    </citation>
    <scope>NUCLEOTIDE SEQUENCE [LARGE SCALE GENOMIC DNA]</scope>
    <source>
        <strain evidence="2 3">F39-2</strain>
    </source>
</reference>
<gene>
    <name evidence="2" type="ORF">HH214_16795</name>
</gene>
<keyword evidence="3" id="KW-1185">Reference proteome</keyword>
<dbReference type="Proteomes" id="UP000503278">
    <property type="component" value="Chromosome"/>
</dbReference>
<organism evidence="2 3">
    <name type="scientific">Mucilaginibacter robiniae</name>
    <dbReference type="NCBI Taxonomy" id="2728022"/>
    <lineage>
        <taxon>Bacteria</taxon>
        <taxon>Pseudomonadati</taxon>
        <taxon>Bacteroidota</taxon>
        <taxon>Sphingobacteriia</taxon>
        <taxon>Sphingobacteriales</taxon>
        <taxon>Sphingobacteriaceae</taxon>
        <taxon>Mucilaginibacter</taxon>
    </lineage>
</organism>
<evidence type="ECO:0000256" key="1">
    <source>
        <dbReference type="SAM" id="MobiDB-lite"/>
    </source>
</evidence>
<name>A0A7L5E528_9SPHI</name>
<dbReference type="EMBL" id="CP051682">
    <property type="protein sequence ID" value="QJD97409.1"/>
    <property type="molecule type" value="Genomic_DNA"/>
</dbReference>
<proteinExistence type="predicted"/>
<evidence type="ECO:0000313" key="3">
    <source>
        <dbReference type="Proteomes" id="UP000503278"/>
    </source>
</evidence>